<dbReference type="RefSeq" id="WP_168512997.1">
    <property type="nucleotide sequence ID" value="NZ_JAAXLS010000003.1"/>
</dbReference>
<dbReference type="Proteomes" id="UP000715441">
    <property type="component" value="Unassembled WGS sequence"/>
</dbReference>
<keyword evidence="2" id="KW-1185">Reference proteome</keyword>
<comment type="caution">
    <text evidence="1">The sequence shown here is derived from an EMBL/GenBank/DDBJ whole genome shotgun (WGS) entry which is preliminary data.</text>
</comment>
<dbReference type="EMBL" id="JAAXLS010000003">
    <property type="protein sequence ID" value="NKQ52792.1"/>
    <property type="molecule type" value="Genomic_DNA"/>
</dbReference>
<name>A0ABX1J3B7_9PSEU</name>
<organism evidence="1 2">
    <name type="scientific">Amycolatopsis acididurans</name>
    <dbReference type="NCBI Taxonomy" id="2724524"/>
    <lineage>
        <taxon>Bacteria</taxon>
        <taxon>Bacillati</taxon>
        <taxon>Actinomycetota</taxon>
        <taxon>Actinomycetes</taxon>
        <taxon>Pseudonocardiales</taxon>
        <taxon>Pseudonocardiaceae</taxon>
        <taxon>Amycolatopsis</taxon>
    </lineage>
</organism>
<evidence type="ECO:0000313" key="2">
    <source>
        <dbReference type="Proteomes" id="UP000715441"/>
    </source>
</evidence>
<reference evidence="1 2" key="1">
    <citation type="submission" date="2020-04" db="EMBL/GenBank/DDBJ databases">
        <title>Novel species.</title>
        <authorList>
            <person name="Teo W.F.A."/>
            <person name="Lipun K."/>
            <person name="Srisuk N."/>
            <person name="Duangmal K."/>
        </authorList>
    </citation>
    <scope>NUCLEOTIDE SEQUENCE [LARGE SCALE GENOMIC DNA]</scope>
    <source>
        <strain evidence="1 2">K13G38</strain>
    </source>
</reference>
<proteinExistence type="predicted"/>
<evidence type="ECO:0000313" key="1">
    <source>
        <dbReference type="EMBL" id="NKQ52792.1"/>
    </source>
</evidence>
<accession>A0ABX1J3B7</accession>
<gene>
    <name evidence="1" type="ORF">HFP15_07845</name>
</gene>
<sequence length="66" mass="7157">MTNIVSLRDEPFGLEAYLARRHAEFAGGPTMAEILDDLDRHRDGSRLTTGLIVASVRAGRDGTGDD</sequence>
<protein>
    <submittedName>
        <fullName evidence="1">Uncharacterized protein</fullName>
    </submittedName>
</protein>